<feature type="region of interest" description="Disordered" evidence="1">
    <location>
        <begin position="129"/>
        <end position="270"/>
    </location>
</feature>
<protein>
    <recommendedName>
        <fullName evidence="2">DUF6532 domain-containing protein</fullName>
    </recommendedName>
</protein>
<name>A0A8H7C854_AGABI</name>
<evidence type="ECO:0000256" key="1">
    <source>
        <dbReference type="SAM" id="MobiDB-lite"/>
    </source>
</evidence>
<reference evidence="3 4" key="1">
    <citation type="journal article" name="Sci. Rep.">
        <title>Telomere-to-telomere assembled and centromere annotated genomes of the two main subspecies of the button mushroom Agaricus bisporus reveal especially polymorphic chromosome ends.</title>
        <authorList>
            <person name="Sonnenberg A.S.M."/>
            <person name="Sedaghat-Telgerd N."/>
            <person name="Lavrijssen B."/>
            <person name="Ohm R.A."/>
            <person name="Hendrickx P.M."/>
            <person name="Scholtmeijer K."/>
            <person name="Baars J.J.P."/>
            <person name="van Peer A."/>
        </authorList>
    </citation>
    <scope>NUCLEOTIDE SEQUENCE [LARGE SCALE GENOMIC DNA]</scope>
    <source>
        <strain evidence="3 4">H119_p4</strain>
    </source>
</reference>
<feature type="compositionally biased region" description="Acidic residues" evidence="1">
    <location>
        <begin position="137"/>
        <end position="154"/>
    </location>
</feature>
<evidence type="ECO:0000313" key="3">
    <source>
        <dbReference type="EMBL" id="KAF7768686.1"/>
    </source>
</evidence>
<feature type="compositionally biased region" description="Acidic residues" evidence="1">
    <location>
        <begin position="201"/>
        <end position="213"/>
    </location>
</feature>
<organism evidence="3 4">
    <name type="scientific">Agaricus bisporus var. burnettii</name>
    <dbReference type="NCBI Taxonomy" id="192524"/>
    <lineage>
        <taxon>Eukaryota</taxon>
        <taxon>Fungi</taxon>
        <taxon>Dikarya</taxon>
        <taxon>Basidiomycota</taxon>
        <taxon>Agaricomycotina</taxon>
        <taxon>Agaricomycetes</taxon>
        <taxon>Agaricomycetidae</taxon>
        <taxon>Agaricales</taxon>
        <taxon>Agaricineae</taxon>
        <taxon>Agaricaceae</taxon>
        <taxon>Agaricus</taxon>
    </lineage>
</organism>
<feature type="region of interest" description="Disordered" evidence="1">
    <location>
        <begin position="77"/>
        <end position="114"/>
    </location>
</feature>
<dbReference type="EMBL" id="JABXXO010000010">
    <property type="protein sequence ID" value="KAF7768686.1"/>
    <property type="molecule type" value="Genomic_DNA"/>
</dbReference>
<comment type="caution">
    <text evidence="3">The sequence shown here is derived from an EMBL/GenBank/DDBJ whole genome shotgun (WGS) entry which is preliminary data.</text>
</comment>
<sequence>MSDIMKFADVEVLGASLAAFVSNFWWHDCDWDIWEWRAWELLNDLWQNSQLGMGQLGLEDISTSSRLYLTIMVHRLSRGENSPPPPDESSGRRQKRKRRPTERQNFAENEQHQKEIRALEKQIASMKKAYHSKELVPPEDVDNFGPEPEEEDDEHVFVSSSIRRLPAFTGEQPQDNDDDEEAPLRVNLRQGPLRVRNRIEDESDSENLNEEDANPTPTEPQPADIHPGPTNSKQGRVSSTGIQETVASGKRSRVDAPETAKSKKKGPSLDDFEDDIRSIVKHASHEFEVLCVTRDGFPNMNTRVIWAHQCWAKAKEFLQVEDGGDLPSRASILIRGRTSRIRGHLVDTVVRNLVESSYGFKSGSSMRSIQKNQELVNHLIEDGRFLYKDPENHKGFLKHPIINKIIKNGFFKNEQARGVLFKQYFNPISISTLALISTMIYACISEWETGRQVSSHFKEDRYLKKYEGFHADITKWTHLFPEVTANMLKKFFDQHYNDICPSNVGTRSIFSDESIERLREEMEGHTGNTDSEDE</sequence>
<feature type="compositionally biased region" description="Basic and acidic residues" evidence="1">
    <location>
        <begin position="252"/>
        <end position="261"/>
    </location>
</feature>
<gene>
    <name evidence="3" type="ORF">Agabi119p4_7929</name>
</gene>
<feature type="domain" description="DUF6532" evidence="2">
    <location>
        <begin position="283"/>
        <end position="476"/>
    </location>
</feature>
<dbReference type="Pfam" id="PF20149">
    <property type="entry name" value="DUF6532"/>
    <property type="match status" value="1"/>
</dbReference>
<dbReference type="AlphaFoldDB" id="A0A8H7C854"/>
<accession>A0A8H7C854</accession>
<dbReference type="Proteomes" id="UP000629468">
    <property type="component" value="Unassembled WGS sequence"/>
</dbReference>
<dbReference type="InterPro" id="IPR045341">
    <property type="entry name" value="DUF6532"/>
</dbReference>
<evidence type="ECO:0000313" key="4">
    <source>
        <dbReference type="Proteomes" id="UP000629468"/>
    </source>
</evidence>
<feature type="compositionally biased region" description="Polar residues" evidence="1">
    <location>
        <begin position="229"/>
        <end position="246"/>
    </location>
</feature>
<proteinExistence type="predicted"/>
<evidence type="ECO:0000259" key="2">
    <source>
        <dbReference type="Pfam" id="PF20149"/>
    </source>
</evidence>